<evidence type="ECO:0000256" key="1">
    <source>
        <dbReference type="SAM" id="SignalP"/>
    </source>
</evidence>
<dbReference type="OrthoDB" id="1259773at2"/>
<dbReference type="STRING" id="1423959.SAMN05444407_1202"/>
<keyword evidence="1" id="KW-0732">Signal</keyword>
<organism evidence="2 3">
    <name type="scientific">Chryseobacterium contaminans</name>
    <dbReference type="NCBI Taxonomy" id="1423959"/>
    <lineage>
        <taxon>Bacteria</taxon>
        <taxon>Pseudomonadati</taxon>
        <taxon>Bacteroidota</taxon>
        <taxon>Flavobacteriia</taxon>
        <taxon>Flavobacteriales</taxon>
        <taxon>Weeksellaceae</taxon>
        <taxon>Chryseobacterium group</taxon>
        <taxon>Chryseobacterium</taxon>
    </lineage>
</organism>
<name>A0A1M7IU55_9FLAO</name>
<dbReference type="AlphaFoldDB" id="A0A1M7IU55"/>
<dbReference type="EMBL" id="FRBM01000020">
    <property type="protein sequence ID" value="SHM43847.1"/>
    <property type="molecule type" value="Genomic_DNA"/>
</dbReference>
<evidence type="ECO:0000313" key="3">
    <source>
        <dbReference type="Proteomes" id="UP000184069"/>
    </source>
</evidence>
<sequence length="146" mass="17027">MKIVFFLIMVLLTSNSCSAQNNIDFYYQDRTKATAIDSAAYKSYLENIPKEFLKKDDEVLLFFNNAAFIDDIITINGKSYNFENYTCGYRQIRIAKSEEKIKITSKKKESMEFNLKKGIDYIIINGGFDNKWSVTFSEYFPTMECL</sequence>
<feature type="chain" id="PRO_5012116266" description="Lumazine-binding" evidence="1">
    <location>
        <begin position="20"/>
        <end position="146"/>
    </location>
</feature>
<proteinExistence type="predicted"/>
<reference evidence="2 3" key="1">
    <citation type="submission" date="2016-11" db="EMBL/GenBank/DDBJ databases">
        <authorList>
            <person name="Jaros S."/>
            <person name="Januszkiewicz K."/>
            <person name="Wedrychowicz H."/>
        </authorList>
    </citation>
    <scope>NUCLEOTIDE SEQUENCE [LARGE SCALE GENOMIC DNA]</scope>
    <source>
        <strain evidence="2 3">DSM 27621</strain>
    </source>
</reference>
<dbReference type="RefSeq" id="WP_123873050.1">
    <property type="nucleotide sequence ID" value="NZ_FRBM01000020.1"/>
</dbReference>
<dbReference type="Proteomes" id="UP000184069">
    <property type="component" value="Unassembled WGS sequence"/>
</dbReference>
<gene>
    <name evidence="2" type="ORF">SAMN05444407_1202</name>
</gene>
<evidence type="ECO:0000313" key="2">
    <source>
        <dbReference type="EMBL" id="SHM43847.1"/>
    </source>
</evidence>
<protein>
    <recommendedName>
        <fullName evidence="4">Lumazine-binding</fullName>
    </recommendedName>
</protein>
<evidence type="ECO:0008006" key="4">
    <source>
        <dbReference type="Google" id="ProtNLM"/>
    </source>
</evidence>
<accession>A0A1M7IU55</accession>
<feature type="signal peptide" evidence="1">
    <location>
        <begin position="1"/>
        <end position="19"/>
    </location>
</feature>